<proteinExistence type="inferred from homology"/>
<dbReference type="EMBL" id="KC180757">
    <property type="protein sequence ID" value="AGA35560.1"/>
    <property type="molecule type" value="Genomic_DNA"/>
</dbReference>
<feature type="transmembrane region" description="Helical" evidence="7">
    <location>
        <begin position="112"/>
        <end position="133"/>
    </location>
</feature>
<evidence type="ECO:0000256" key="7">
    <source>
        <dbReference type="RuleBase" id="RU363032"/>
    </source>
</evidence>
<sequence length="281" mass="32073">MIVKKSTMDLIGRIIVYALLIVVSVLFLLPFLWMVSTALKPIDKIFTIPPQFIPQTFMWQNFTDAINAIPFWTYLSNTLIYAVFSMLGTVLSSTVIAYGFSRLRWKGRDTVFFIVLMTMMLPYQVTMIPLFIIFKNLGFINTLLPLIVPSFFGVPFYIFLIRQFMMSIPKEMSEAARIDGASEWGILWRIIVPITKPALWTVAIFQMIAAWQDFLGPLIYLSDESKYTMSLGLQQFQTAHGAIWNQLMAVSLIMTIPMIVLFFITQKALLEGLTLTGSIKA</sequence>
<comment type="similarity">
    <text evidence="7">Belongs to the binding-protein-dependent transport system permease family.</text>
</comment>
<dbReference type="PROSITE" id="PS50928">
    <property type="entry name" value="ABC_TM1"/>
    <property type="match status" value="1"/>
</dbReference>
<keyword evidence="3" id="KW-1003">Cell membrane</keyword>
<dbReference type="SUPFAM" id="SSF161098">
    <property type="entry name" value="MetI-like"/>
    <property type="match status" value="1"/>
</dbReference>
<reference evidence="9" key="1">
    <citation type="journal article" date="2010" name="J. Bacteriol.">
        <title>Comparative analyses of two thermophilic enzymes exhibiting both beta-1,4 mannosidic and beta-1,4 glucosidic cleavage activities from Caldanaerobius polysaccharolyticus.</title>
        <authorList>
            <person name="Han Y."/>
            <person name="Dodd D."/>
            <person name="Hespen C.W."/>
            <person name="Ohene-Adjei S."/>
            <person name="Schroeder C.M."/>
            <person name="Mackie R.I."/>
            <person name="Cann I.K."/>
        </authorList>
    </citation>
    <scope>NUCLEOTIDE SEQUENCE</scope>
    <source>
        <strain evidence="9">KMTHCJ</strain>
    </source>
</reference>
<evidence type="ECO:0000256" key="1">
    <source>
        <dbReference type="ARBA" id="ARBA00004651"/>
    </source>
</evidence>
<keyword evidence="2 7" id="KW-0813">Transport</keyword>
<feature type="transmembrane region" description="Helical" evidence="7">
    <location>
        <begin position="242"/>
        <end position="264"/>
    </location>
</feature>
<dbReference type="InterPro" id="IPR000515">
    <property type="entry name" value="MetI-like"/>
</dbReference>
<evidence type="ECO:0000256" key="6">
    <source>
        <dbReference type="ARBA" id="ARBA00023136"/>
    </source>
</evidence>
<dbReference type="Gene3D" id="1.10.3720.10">
    <property type="entry name" value="MetI-like"/>
    <property type="match status" value="1"/>
</dbReference>
<dbReference type="GO" id="GO:0005886">
    <property type="term" value="C:plasma membrane"/>
    <property type="evidence" value="ECO:0007669"/>
    <property type="project" value="UniProtKB-SubCell"/>
</dbReference>
<keyword evidence="6 7" id="KW-0472">Membrane</keyword>
<feature type="domain" description="ABC transmembrane type-1" evidence="8">
    <location>
        <begin position="75"/>
        <end position="265"/>
    </location>
</feature>
<organism evidence="9">
    <name type="scientific">Caldanaerobius polysaccharolyticus</name>
    <dbReference type="NCBI Taxonomy" id="44256"/>
    <lineage>
        <taxon>Bacteria</taxon>
        <taxon>Bacillati</taxon>
        <taxon>Bacillota</taxon>
        <taxon>Clostridia</taxon>
        <taxon>Thermoanaerobacterales</taxon>
        <taxon>Thermoanaerobacteraceae</taxon>
        <taxon>Caldanaerobius</taxon>
    </lineage>
</organism>
<reference evidence="9" key="2">
    <citation type="journal article" date="2013" name="PLoS ONE">
        <title>Mutational and Structural Analyses of Caldanaerobius polysaccharolyticus Man5B Reveal Novel Active Site Residues for Family 5 Glycoside Hydrolases.</title>
        <authorList>
            <person name="Oyama T."/>
            <person name="Schmitz G.E."/>
            <person name="Dodd D."/>
            <person name="Han Y."/>
            <person name="Burnett A."/>
            <person name="Nagasawa N."/>
            <person name="Mackie R.I."/>
            <person name="Nakamura H."/>
            <person name="Morikawa K."/>
            <person name="Cann I."/>
        </authorList>
    </citation>
    <scope>NUCLEOTIDE SEQUENCE</scope>
    <source>
        <strain evidence="9">KMTHCJ</strain>
    </source>
</reference>
<dbReference type="GO" id="GO:0055085">
    <property type="term" value="P:transmembrane transport"/>
    <property type="evidence" value="ECO:0007669"/>
    <property type="project" value="InterPro"/>
</dbReference>
<dbReference type="CDD" id="cd06261">
    <property type="entry name" value="TM_PBP2"/>
    <property type="match status" value="1"/>
</dbReference>
<keyword evidence="4 7" id="KW-0812">Transmembrane</keyword>
<evidence type="ECO:0000256" key="3">
    <source>
        <dbReference type="ARBA" id="ARBA00022475"/>
    </source>
</evidence>
<dbReference type="Pfam" id="PF00528">
    <property type="entry name" value="BPD_transp_1"/>
    <property type="match status" value="1"/>
</dbReference>
<evidence type="ECO:0000256" key="5">
    <source>
        <dbReference type="ARBA" id="ARBA00022989"/>
    </source>
</evidence>
<dbReference type="InterPro" id="IPR035906">
    <property type="entry name" value="MetI-like_sf"/>
</dbReference>
<accession>L0E4E2</accession>
<feature type="transmembrane region" description="Helical" evidence="7">
    <location>
        <begin position="14"/>
        <end position="35"/>
    </location>
</feature>
<evidence type="ECO:0000256" key="2">
    <source>
        <dbReference type="ARBA" id="ARBA00022448"/>
    </source>
</evidence>
<evidence type="ECO:0000313" key="9">
    <source>
        <dbReference type="EMBL" id="AGA35560.1"/>
    </source>
</evidence>
<name>L0E4E2_9THEO</name>
<keyword evidence="5 7" id="KW-1133">Transmembrane helix</keyword>
<feature type="transmembrane region" description="Helical" evidence="7">
    <location>
        <begin position="79"/>
        <end position="100"/>
    </location>
</feature>
<protein>
    <submittedName>
        <fullName evidence="9">Permease</fullName>
    </submittedName>
</protein>
<comment type="subcellular location">
    <subcellularLocation>
        <location evidence="1 7">Cell membrane</location>
        <topology evidence="1 7">Multi-pass membrane protein</topology>
    </subcellularLocation>
</comment>
<dbReference type="PANTHER" id="PTHR43744">
    <property type="entry name" value="ABC TRANSPORTER PERMEASE PROTEIN MG189-RELATED-RELATED"/>
    <property type="match status" value="1"/>
</dbReference>
<feature type="transmembrane region" description="Helical" evidence="7">
    <location>
        <begin position="139"/>
        <end position="160"/>
    </location>
</feature>
<evidence type="ECO:0000259" key="8">
    <source>
        <dbReference type="PROSITE" id="PS50928"/>
    </source>
</evidence>
<evidence type="ECO:0000256" key="4">
    <source>
        <dbReference type="ARBA" id="ARBA00022692"/>
    </source>
</evidence>
<dbReference type="AlphaFoldDB" id="L0E4E2"/>
<dbReference type="PANTHER" id="PTHR43744:SF8">
    <property type="entry name" value="SN-GLYCEROL-3-PHOSPHATE TRANSPORT SYSTEM PERMEASE PROTEIN UGPE"/>
    <property type="match status" value="1"/>
</dbReference>